<evidence type="ECO:0000256" key="7">
    <source>
        <dbReference type="ARBA" id="ARBA00022801"/>
    </source>
</evidence>
<dbReference type="InterPro" id="IPR037118">
    <property type="entry name" value="Val-tRNA_synth_C_sf"/>
</dbReference>
<evidence type="ECO:0000313" key="14">
    <source>
        <dbReference type="EMBL" id="OGG00406.1"/>
    </source>
</evidence>
<dbReference type="STRING" id="1817867.A3F83_10380"/>
<dbReference type="GO" id="GO:0005524">
    <property type="term" value="F:ATP binding"/>
    <property type="evidence" value="ECO:0007669"/>
    <property type="project" value="UniProtKB-KW"/>
</dbReference>
<dbReference type="GO" id="GO:0019843">
    <property type="term" value="F:rRNA binding"/>
    <property type="evidence" value="ECO:0007669"/>
    <property type="project" value="UniProtKB-KW"/>
</dbReference>
<dbReference type="GO" id="GO:0016887">
    <property type="term" value="F:ATP hydrolysis activity"/>
    <property type="evidence" value="ECO:0007669"/>
    <property type="project" value="InterPro"/>
</dbReference>
<dbReference type="PROSITE" id="PS00211">
    <property type="entry name" value="ABC_TRANSPORTER_1"/>
    <property type="match status" value="1"/>
</dbReference>
<dbReference type="GO" id="GO:0006412">
    <property type="term" value="P:translation"/>
    <property type="evidence" value="ECO:0007669"/>
    <property type="project" value="UniProtKB-KW"/>
</dbReference>
<reference evidence="14 15" key="1">
    <citation type="journal article" date="2016" name="Nat. Commun.">
        <title>Thousands of microbial genomes shed light on interconnected biogeochemical processes in an aquifer system.</title>
        <authorList>
            <person name="Anantharaman K."/>
            <person name="Brown C.T."/>
            <person name="Hug L.A."/>
            <person name="Sharon I."/>
            <person name="Castelle C.J."/>
            <person name="Probst A.J."/>
            <person name="Thomas B.C."/>
            <person name="Singh A."/>
            <person name="Wilkins M.J."/>
            <person name="Karaoz U."/>
            <person name="Brodie E.L."/>
            <person name="Williams K.H."/>
            <person name="Hubbard S.S."/>
            <person name="Banfield J.F."/>
        </authorList>
    </citation>
    <scope>NUCLEOTIDE SEQUENCE [LARGE SCALE GENOMIC DNA]</scope>
</reference>
<dbReference type="EMBL" id="MFIX01000259">
    <property type="protein sequence ID" value="OGG00406.1"/>
    <property type="molecule type" value="Genomic_DNA"/>
</dbReference>
<evidence type="ECO:0000256" key="5">
    <source>
        <dbReference type="ARBA" id="ARBA00022737"/>
    </source>
</evidence>
<dbReference type="FunFam" id="3.40.50.300:FF:000183">
    <property type="entry name" value="ABC transporter ATP-binding protein yjjK"/>
    <property type="match status" value="1"/>
</dbReference>
<dbReference type="Proteomes" id="UP000179129">
    <property type="component" value="Unassembled WGS sequence"/>
</dbReference>
<evidence type="ECO:0000256" key="8">
    <source>
        <dbReference type="ARBA" id="ARBA00022840"/>
    </source>
</evidence>
<dbReference type="InterPro" id="IPR032781">
    <property type="entry name" value="ABC_tran_Xtn"/>
</dbReference>
<sequence>MQVLQAERISHDYGVRPLFEGLELVLEEGEKVGLVGPNGCGKSTLLRFLAGLEAPLEGTVTYIRKVKAAYLAQEPSFRPGASIYGALEDGLAALVELREEYEEATAQLKRKLDRARRAELTALAQRLDDRLTALNAWDLRPRIESLATRLRLPDPETLLDNQSGGTLKRVALGQALLSEPELLFLDEPTNHLDTETITWLENWLRNYRGTLVLVTHDRYFLEAVAGRMCEIALGKIRGYPGNYSAFLEAKAREWEQLQRADEKRAKILSREIEWLRRGARARSTKQKARIERIGKLSQVKAAKKDKPVQLLFDPEKRTGHTILKAHRLHKSFDGRPVIRDFSLELLGGERIGIIGPNGCGKTTLIRMLVGLLEPDSGYVHPGVNTRIAYFDQTREQLDPGATIWDSVAPGGDHVLVSSQRLHKKAFLESFLFPAAIQRFKVGLLSGGERNRLLLARLMLAGANVLVLDEPTNDLDLPTLAVLEEQLRKFKGSLVLVTHDRYFLDRVAEEIYAFGPDGGIRQYPGNYSYFLECREEESRKRKEAEDEAEKLLAPEEKPRPAGALHYLEKKELGLIEGRIQDAEDKLQKARAELEDSALASDAAALGGLYKEVRELEQKIERLYARWQELERKRDEERG</sequence>
<gene>
    <name evidence="14" type="ORF">A3F83_10380</name>
</gene>
<keyword evidence="2" id="KW-0963">Cytoplasm</keyword>
<dbReference type="InterPro" id="IPR032524">
    <property type="entry name" value="ABC_tran_C"/>
</dbReference>
<protein>
    <recommendedName>
        <fullName evidence="13">ABC transporter domain-containing protein</fullName>
    </recommendedName>
</protein>
<dbReference type="Gene3D" id="3.40.50.300">
    <property type="entry name" value="P-loop containing nucleotide triphosphate hydrolases"/>
    <property type="match status" value="2"/>
</dbReference>
<feature type="coiled-coil region" evidence="12">
    <location>
        <begin position="87"/>
        <end position="121"/>
    </location>
</feature>
<dbReference type="PANTHER" id="PTHR42855">
    <property type="entry name" value="ABC TRANSPORTER ATP-BINDING SUBUNIT"/>
    <property type="match status" value="1"/>
</dbReference>
<dbReference type="InterPro" id="IPR051309">
    <property type="entry name" value="ABCF_ATPase"/>
</dbReference>
<dbReference type="InterPro" id="IPR027417">
    <property type="entry name" value="P-loop_NTPase"/>
</dbReference>
<keyword evidence="7" id="KW-0378">Hydrolase</keyword>
<dbReference type="Pfam" id="PF16326">
    <property type="entry name" value="ABC_tran_CTD"/>
    <property type="match status" value="1"/>
</dbReference>
<proteinExistence type="inferred from homology"/>
<evidence type="ECO:0000256" key="12">
    <source>
        <dbReference type="SAM" id="Coils"/>
    </source>
</evidence>
<keyword evidence="10" id="KW-0694">RNA-binding</keyword>
<evidence type="ECO:0000256" key="4">
    <source>
        <dbReference type="ARBA" id="ARBA00022730"/>
    </source>
</evidence>
<dbReference type="InterPro" id="IPR003439">
    <property type="entry name" value="ABC_transporter-like_ATP-bd"/>
</dbReference>
<dbReference type="CDD" id="cd03221">
    <property type="entry name" value="ABCF_EF-3"/>
    <property type="match status" value="2"/>
</dbReference>
<evidence type="ECO:0000256" key="1">
    <source>
        <dbReference type="ARBA" id="ARBA00005868"/>
    </source>
</evidence>
<evidence type="ECO:0000256" key="10">
    <source>
        <dbReference type="ARBA" id="ARBA00022884"/>
    </source>
</evidence>
<keyword evidence="8" id="KW-0067">ATP-binding</keyword>
<keyword evidence="12" id="KW-0175">Coiled coil</keyword>
<dbReference type="PROSITE" id="PS50893">
    <property type="entry name" value="ABC_TRANSPORTER_2"/>
    <property type="match status" value="2"/>
</dbReference>
<evidence type="ECO:0000259" key="13">
    <source>
        <dbReference type="PROSITE" id="PS50893"/>
    </source>
</evidence>
<dbReference type="Pfam" id="PF12848">
    <property type="entry name" value="ABC_tran_Xtn"/>
    <property type="match status" value="1"/>
</dbReference>
<feature type="domain" description="ABC transporter" evidence="13">
    <location>
        <begin position="323"/>
        <end position="542"/>
    </location>
</feature>
<dbReference type="InterPro" id="IPR003593">
    <property type="entry name" value="AAA+_ATPase"/>
</dbReference>
<dbReference type="AlphaFoldDB" id="A0A1F5YJR2"/>
<dbReference type="SMART" id="SM00382">
    <property type="entry name" value="AAA"/>
    <property type="match status" value="2"/>
</dbReference>
<dbReference type="Pfam" id="PF00005">
    <property type="entry name" value="ABC_tran"/>
    <property type="match status" value="2"/>
</dbReference>
<evidence type="ECO:0000256" key="2">
    <source>
        <dbReference type="ARBA" id="ARBA00022490"/>
    </source>
</evidence>
<dbReference type="InterPro" id="IPR017871">
    <property type="entry name" value="ABC_transporter-like_CS"/>
</dbReference>
<evidence type="ECO:0000256" key="3">
    <source>
        <dbReference type="ARBA" id="ARBA00022555"/>
    </source>
</evidence>
<accession>A0A1F5YJR2</accession>
<keyword evidence="4" id="KW-0699">rRNA-binding</keyword>
<evidence type="ECO:0000313" key="15">
    <source>
        <dbReference type="Proteomes" id="UP000179129"/>
    </source>
</evidence>
<keyword evidence="3" id="KW-0820">tRNA-binding</keyword>
<feature type="coiled-coil region" evidence="12">
    <location>
        <begin position="571"/>
        <end position="631"/>
    </location>
</feature>
<keyword evidence="11" id="KW-0648">Protein biosynthesis</keyword>
<dbReference type="Gene3D" id="1.10.287.380">
    <property type="entry name" value="Valyl-tRNA synthetase, C-terminal domain"/>
    <property type="match status" value="1"/>
</dbReference>
<dbReference type="GO" id="GO:0003677">
    <property type="term" value="F:DNA binding"/>
    <property type="evidence" value="ECO:0007669"/>
    <property type="project" value="InterPro"/>
</dbReference>
<dbReference type="GO" id="GO:0000049">
    <property type="term" value="F:tRNA binding"/>
    <property type="evidence" value="ECO:0007669"/>
    <property type="project" value="UniProtKB-KW"/>
</dbReference>
<organism evidence="14 15">
    <name type="scientific">Candidatus Glassbacteria bacterium RIFCSPLOWO2_12_FULL_58_11</name>
    <dbReference type="NCBI Taxonomy" id="1817867"/>
    <lineage>
        <taxon>Bacteria</taxon>
        <taxon>Candidatus Glassiibacteriota</taxon>
    </lineage>
</organism>
<evidence type="ECO:0000256" key="9">
    <source>
        <dbReference type="ARBA" id="ARBA00022845"/>
    </source>
</evidence>
<keyword evidence="6" id="KW-0547">Nucleotide-binding</keyword>
<feature type="domain" description="ABC transporter" evidence="13">
    <location>
        <begin position="4"/>
        <end position="259"/>
    </location>
</feature>
<keyword evidence="9" id="KW-0810">Translation regulation</keyword>
<dbReference type="FunFam" id="3.40.50.300:FF:000011">
    <property type="entry name" value="Putative ABC transporter ATP-binding component"/>
    <property type="match status" value="1"/>
</dbReference>
<keyword evidence="5" id="KW-0677">Repeat</keyword>
<dbReference type="GO" id="GO:0006417">
    <property type="term" value="P:regulation of translation"/>
    <property type="evidence" value="ECO:0007669"/>
    <property type="project" value="UniProtKB-KW"/>
</dbReference>
<dbReference type="PANTHER" id="PTHR42855:SF1">
    <property type="entry name" value="ABC TRANSPORTER DOMAIN-CONTAINING PROTEIN"/>
    <property type="match status" value="1"/>
</dbReference>
<evidence type="ECO:0000256" key="11">
    <source>
        <dbReference type="ARBA" id="ARBA00022917"/>
    </source>
</evidence>
<comment type="caution">
    <text evidence="14">The sequence shown here is derived from an EMBL/GenBank/DDBJ whole genome shotgun (WGS) entry which is preliminary data.</text>
</comment>
<dbReference type="SUPFAM" id="SSF52540">
    <property type="entry name" value="P-loop containing nucleoside triphosphate hydrolases"/>
    <property type="match status" value="2"/>
</dbReference>
<comment type="similarity">
    <text evidence="1">Belongs to the ABC transporter superfamily. ABCF family. Translational throttle EttA subfamily.</text>
</comment>
<name>A0A1F5YJR2_9BACT</name>
<evidence type="ECO:0000256" key="6">
    <source>
        <dbReference type="ARBA" id="ARBA00022741"/>
    </source>
</evidence>